<dbReference type="GO" id="GO:0005829">
    <property type="term" value="C:cytosol"/>
    <property type="evidence" value="ECO:0007669"/>
    <property type="project" value="TreeGrafter"/>
</dbReference>
<dbReference type="EC" id="5.3.1.9" evidence="7"/>
<dbReference type="InterPro" id="IPR053509">
    <property type="entry name" value="GPI"/>
</dbReference>
<proteinExistence type="inferred from homology"/>
<evidence type="ECO:0000256" key="4">
    <source>
        <dbReference type="ARBA" id="ARBA00023152"/>
    </source>
</evidence>
<reference evidence="9 12" key="3">
    <citation type="submission" date="2020-07" db="EMBL/GenBank/DDBJ databases">
        <title>Genomic Encyclopedia of Type Strains, Phase IV (KMG-V): Genome sequencing to study the core and pangenomes of soil and plant-associated prokaryotes.</title>
        <authorList>
            <person name="Whitman W."/>
        </authorList>
    </citation>
    <scope>NUCLEOTIDE SEQUENCE [LARGE SCALE GENOMIC DNA]</scope>
    <source>
        <strain evidence="9 12">C13</strain>
        <strain evidence="10 13">D1</strain>
    </source>
</reference>
<evidence type="ECO:0000256" key="3">
    <source>
        <dbReference type="ARBA" id="ARBA00022432"/>
    </source>
</evidence>
<dbReference type="GO" id="GO:0006096">
    <property type="term" value="P:glycolytic process"/>
    <property type="evidence" value="ECO:0007669"/>
    <property type="project" value="UniProtKB-UniRule"/>
</dbReference>
<feature type="active site" evidence="7">
    <location>
        <position position="301"/>
    </location>
</feature>
<keyword evidence="4 7" id="KW-0324">Glycolysis</keyword>
<dbReference type="GO" id="GO:0004347">
    <property type="term" value="F:glucose-6-phosphate isomerase activity"/>
    <property type="evidence" value="ECO:0007669"/>
    <property type="project" value="UniProtKB-UniRule"/>
</dbReference>
<gene>
    <name evidence="7 8" type="primary">pgi</name>
    <name evidence="9" type="ORF">HNP94_000433</name>
    <name evidence="10" type="ORF">HNP96_000584</name>
    <name evidence="8" type="ORF">MMJJ_15480</name>
</gene>
<name>A0A2L1CC23_METMI</name>
<dbReference type="InterPro" id="IPR035476">
    <property type="entry name" value="SIS_PGI_1"/>
</dbReference>
<dbReference type="Proteomes" id="UP000590564">
    <property type="component" value="Unassembled WGS sequence"/>
</dbReference>
<dbReference type="InterPro" id="IPR046348">
    <property type="entry name" value="SIS_dom_sf"/>
</dbReference>
<dbReference type="KEGG" id="mmad:MMJJ_15480"/>
<protein>
    <recommendedName>
        <fullName evidence="7">Probable glucose-6-phosphate isomerase</fullName>
        <shortName evidence="7">GPI</shortName>
        <ecNumber evidence="7">5.3.1.9</ecNumber>
    </recommendedName>
    <alternativeName>
        <fullName evidence="7">Phosphoglucose isomerase</fullName>
        <shortName evidence="7">PGI</shortName>
    </alternativeName>
    <alternativeName>
        <fullName evidence="7">Phosphohexose isomerase</fullName>
        <shortName evidence="7">PHI</shortName>
    </alternativeName>
</protein>
<sequence>MNGELSFKYDNVMEETLGNLGINNVELESFNNESSKIIENLKEKELNGEFGFLDVLNDNLDKYYELNEYSKNFENILIIGIGGSNLGLRAAETGILGNFTSRYEIPRIYYMDNSDPEKTHDILSNIDLEKTLVFVISKSGNTVETLANFFIVRTLMKKKNIDLEKHVVSITSGGELEKITKKEKYIHFEVPENVGGRFSVLSSVGIAPLSCTNVDIKKLIDGAKSIEKSCKCEDIFKNPALMNAVIHKLMYNRGKTVSVMMPYIERLRSFGMWYGQLWAESLGKNGFGQTPVIAVGATSQHSQLQLYMDGPDDKIATFLKVNKYRNDLKIEYEYDHHLSGHNLSEVITSELVGTENSMKHNDIPNVKITLSELNEITMGKLFLMYEMQTAISGELYGINAFDQPAVEYGKKIAHECLTGSKIDYEKKYINGKYIITSK</sequence>
<evidence type="ECO:0000256" key="6">
    <source>
        <dbReference type="ARBA" id="ARBA00029321"/>
    </source>
</evidence>
<dbReference type="PROSITE" id="PS00765">
    <property type="entry name" value="P_GLUCOSE_ISOMERASE_1"/>
    <property type="match status" value="1"/>
</dbReference>
<dbReference type="CDD" id="cd05016">
    <property type="entry name" value="SIS_PGI_2"/>
    <property type="match status" value="1"/>
</dbReference>
<dbReference type="UniPathway" id="UPA00109">
    <property type="reaction ID" value="UER00181"/>
</dbReference>
<dbReference type="GO" id="GO:0051156">
    <property type="term" value="P:glucose 6-phosphate metabolic process"/>
    <property type="evidence" value="ECO:0007669"/>
    <property type="project" value="TreeGrafter"/>
</dbReference>
<keyword evidence="3 7" id="KW-0312">Gluconeogenesis</keyword>
<dbReference type="GO" id="GO:0097367">
    <property type="term" value="F:carbohydrate derivative binding"/>
    <property type="evidence" value="ECO:0007669"/>
    <property type="project" value="InterPro"/>
</dbReference>
<dbReference type="GO" id="GO:0006094">
    <property type="term" value="P:gluconeogenesis"/>
    <property type="evidence" value="ECO:0007669"/>
    <property type="project" value="UniProtKB-UniRule"/>
</dbReference>
<dbReference type="Pfam" id="PF00342">
    <property type="entry name" value="PGI"/>
    <property type="match status" value="1"/>
</dbReference>
<evidence type="ECO:0000313" key="10">
    <source>
        <dbReference type="EMBL" id="MBB6496563.1"/>
    </source>
</evidence>
<evidence type="ECO:0000256" key="1">
    <source>
        <dbReference type="ARBA" id="ARBA00004926"/>
    </source>
</evidence>
<comment type="function">
    <text evidence="7">Catalyzes the reversible isomerization of glucose-6-phosphate to fructose-6-phosphate.</text>
</comment>
<evidence type="ECO:0000313" key="13">
    <source>
        <dbReference type="Proteomes" id="UP000590564"/>
    </source>
</evidence>
<comment type="similarity">
    <text evidence="2 7">Belongs to the GPI family.</text>
</comment>
<dbReference type="Gene3D" id="3.40.50.10490">
    <property type="entry name" value="Glucose-6-phosphate isomerase like protein, domain 1"/>
    <property type="match status" value="2"/>
</dbReference>
<keyword evidence="5 7" id="KW-0413">Isomerase</keyword>
<dbReference type="RefSeq" id="WP_104838311.1">
    <property type="nucleotide sequence ID" value="NZ_CP026606.1"/>
</dbReference>
<dbReference type="InterPro" id="IPR035482">
    <property type="entry name" value="SIS_PGI_2"/>
</dbReference>
<dbReference type="EMBL" id="CP026606">
    <property type="protein sequence ID" value="AVB76922.1"/>
    <property type="molecule type" value="Genomic_DNA"/>
</dbReference>
<dbReference type="PRINTS" id="PR00662">
    <property type="entry name" value="G6PISOMERASE"/>
</dbReference>
<dbReference type="PROSITE" id="PS00174">
    <property type="entry name" value="P_GLUCOSE_ISOMERASE_2"/>
    <property type="match status" value="1"/>
</dbReference>
<evidence type="ECO:0000256" key="2">
    <source>
        <dbReference type="ARBA" id="ARBA00006604"/>
    </source>
</evidence>
<dbReference type="PANTHER" id="PTHR11469:SF1">
    <property type="entry name" value="GLUCOSE-6-PHOSPHATE ISOMERASE"/>
    <property type="match status" value="1"/>
</dbReference>
<dbReference type="InterPro" id="IPR001672">
    <property type="entry name" value="G6P_Isomerase"/>
</dbReference>
<reference evidence="8" key="2">
    <citation type="submission" date="2018-02" db="EMBL/GenBank/DDBJ databases">
        <title>Complete genome sequence of the Methanococcus maripaludis type strain JJ (DSM 2067), a model for selenoprotein synthesis in Archaea.</title>
        <authorList>
            <person name="Poehlein A."/>
            <person name="Heym D."/>
            <person name="Quitzke V."/>
            <person name="Fersch J."/>
            <person name="Daniel R."/>
            <person name="Rother M."/>
        </authorList>
    </citation>
    <scope>NUCLEOTIDE SEQUENCE [LARGE SCALE GENOMIC DNA]</scope>
    <source>
        <strain evidence="8">DSM 2067</strain>
    </source>
</reference>
<dbReference type="Proteomes" id="UP000239462">
    <property type="component" value="Chromosome"/>
</dbReference>
<dbReference type="NCBIfam" id="NF040629">
    <property type="entry name" value="PGI_Meth"/>
    <property type="match status" value="1"/>
</dbReference>
<feature type="active site" description="Proton donor" evidence="7">
    <location>
        <position position="280"/>
    </location>
</feature>
<organism evidence="8 11">
    <name type="scientific">Methanococcus maripaludis</name>
    <name type="common">Methanococcus deltae</name>
    <dbReference type="NCBI Taxonomy" id="39152"/>
    <lineage>
        <taxon>Archaea</taxon>
        <taxon>Methanobacteriati</taxon>
        <taxon>Methanobacteriota</taxon>
        <taxon>Methanomada group</taxon>
        <taxon>Methanococci</taxon>
        <taxon>Methanococcales</taxon>
        <taxon>Methanococcaceae</taxon>
        <taxon>Methanococcus</taxon>
    </lineage>
</organism>
<keyword evidence="7" id="KW-0963">Cytoplasm</keyword>
<evidence type="ECO:0000313" key="8">
    <source>
        <dbReference type="EMBL" id="AVB76922.1"/>
    </source>
</evidence>
<dbReference type="GO" id="GO:0048029">
    <property type="term" value="F:monosaccharide binding"/>
    <property type="evidence" value="ECO:0007669"/>
    <property type="project" value="TreeGrafter"/>
</dbReference>
<evidence type="ECO:0000256" key="7">
    <source>
        <dbReference type="HAMAP-Rule" id="MF_00473"/>
    </source>
</evidence>
<dbReference type="UniPathway" id="UPA00138"/>
<dbReference type="CDD" id="cd05015">
    <property type="entry name" value="SIS_PGI_1"/>
    <property type="match status" value="1"/>
</dbReference>
<comment type="catalytic activity">
    <reaction evidence="6 7">
        <text>alpha-D-glucose 6-phosphate = beta-D-fructose 6-phosphate</text>
        <dbReference type="Rhea" id="RHEA:11816"/>
        <dbReference type="ChEBI" id="CHEBI:57634"/>
        <dbReference type="ChEBI" id="CHEBI:58225"/>
        <dbReference type="EC" id="5.3.1.9"/>
    </reaction>
</comment>
<dbReference type="PANTHER" id="PTHR11469">
    <property type="entry name" value="GLUCOSE-6-PHOSPHATE ISOMERASE"/>
    <property type="match status" value="1"/>
</dbReference>
<evidence type="ECO:0000256" key="5">
    <source>
        <dbReference type="ARBA" id="ARBA00023235"/>
    </source>
</evidence>
<evidence type="ECO:0000313" key="12">
    <source>
        <dbReference type="Proteomes" id="UP000567099"/>
    </source>
</evidence>
<comment type="pathway">
    <text evidence="7">Carbohydrate biosynthesis; gluconeogenesis.</text>
</comment>
<comment type="subcellular location">
    <subcellularLocation>
        <location evidence="7">Cytoplasm</location>
    </subcellularLocation>
</comment>
<reference evidence="11" key="1">
    <citation type="journal article" date="2018" name="Genome Announc.">
        <title>Complete Genome Sequence of the Methanococcus maripaludis Type Strain JJ (DSM 2067), a Model for Selenoprotein Synthesis in Archaea.</title>
        <authorList>
            <person name="Poehlein A."/>
            <person name="Heym D."/>
            <person name="Quitzke V."/>
            <person name="Fersch J."/>
            <person name="Daniel R."/>
            <person name="Rother M."/>
        </authorList>
    </citation>
    <scope>NUCLEOTIDE SEQUENCE [LARGE SCALE GENOMIC DNA]</scope>
    <source>
        <strain evidence="11">DSM 2067</strain>
    </source>
</reference>
<dbReference type="Proteomes" id="UP000567099">
    <property type="component" value="Unassembled WGS sequence"/>
</dbReference>
<dbReference type="PROSITE" id="PS51463">
    <property type="entry name" value="P_GLUCOSE_ISOMERASE_3"/>
    <property type="match status" value="1"/>
</dbReference>
<dbReference type="HAMAP" id="MF_00473">
    <property type="entry name" value="G6P_isomerase"/>
    <property type="match status" value="1"/>
</dbReference>
<dbReference type="InterPro" id="IPR018189">
    <property type="entry name" value="Phosphoglucose_isomerase_CS"/>
</dbReference>
<accession>A0A2L1CC23</accession>
<comment type="pathway">
    <text evidence="1 7">Carbohydrate degradation; glycolysis; D-glyceraldehyde 3-phosphate and glycerone phosphate from D-glucose: step 2/4.</text>
</comment>
<feature type="active site" evidence="7">
    <location>
        <position position="410"/>
    </location>
</feature>
<dbReference type="AlphaFoldDB" id="A0A2L1CC23"/>
<dbReference type="EMBL" id="JACHED010000001">
    <property type="protein sequence ID" value="MBB6496563.1"/>
    <property type="molecule type" value="Genomic_DNA"/>
</dbReference>
<evidence type="ECO:0000313" key="9">
    <source>
        <dbReference type="EMBL" id="MBA2863433.1"/>
    </source>
</evidence>
<dbReference type="SUPFAM" id="SSF53697">
    <property type="entry name" value="SIS domain"/>
    <property type="match status" value="1"/>
</dbReference>
<dbReference type="GeneID" id="36102631"/>
<evidence type="ECO:0000313" key="11">
    <source>
        <dbReference type="Proteomes" id="UP000239462"/>
    </source>
</evidence>
<dbReference type="EMBL" id="JACDUO010000001">
    <property type="protein sequence ID" value="MBA2863433.1"/>
    <property type="molecule type" value="Genomic_DNA"/>
</dbReference>